<keyword evidence="1" id="KW-0802">TPR repeat</keyword>
<keyword evidence="6" id="KW-1185">Reference proteome</keyword>
<dbReference type="SUPFAM" id="SSF52540">
    <property type="entry name" value="P-loop containing nucleoside triphosphate hydrolases"/>
    <property type="match status" value="1"/>
</dbReference>
<feature type="transmembrane region" description="Helical" evidence="2">
    <location>
        <begin position="52"/>
        <end position="75"/>
    </location>
</feature>
<proteinExistence type="predicted"/>
<evidence type="ECO:0000256" key="1">
    <source>
        <dbReference type="PROSITE-ProRule" id="PRU00339"/>
    </source>
</evidence>
<protein>
    <submittedName>
        <fullName evidence="5">FxSxx-COOH system tetratricopeptide repeat protein</fullName>
    </submittedName>
</protein>
<dbReference type="SMART" id="SM00028">
    <property type="entry name" value="TPR"/>
    <property type="match status" value="7"/>
</dbReference>
<dbReference type="Pfam" id="PF13424">
    <property type="entry name" value="TPR_12"/>
    <property type="match status" value="2"/>
</dbReference>
<accession>A0ABP7ILF8</accession>
<keyword evidence="2" id="KW-0812">Transmembrane</keyword>
<dbReference type="PANTHER" id="PTHR46082">
    <property type="entry name" value="ATP/GTP-BINDING PROTEIN-RELATED"/>
    <property type="match status" value="1"/>
</dbReference>
<dbReference type="EMBL" id="BAAAZR010000014">
    <property type="protein sequence ID" value="GAA3821378.1"/>
    <property type="molecule type" value="Genomic_DNA"/>
</dbReference>
<evidence type="ECO:0000259" key="3">
    <source>
        <dbReference type="Pfam" id="PF00931"/>
    </source>
</evidence>
<dbReference type="Pfam" id="PF25000">
    <property type="entry name" value="DUF7779"/>
    <property type="match status" value="1"/>
</dbReference>
<sequence length="884" mass="96225">MGRFGFWAVARAVSPKSLAAVVSLGVVFLLLAVTGGPVKALGLELPALTQPSLRVAFTILGGSLLVVAAMVWLVGKGKATLVGDRHIVGLPPRNRHFIGRQELLVAICSLLQDEGGWGACVLYGAGGIGKTQLAVEYAYRNVDRYDLICWIPAERRAVLVSRLAELARFLDLEERSDPTLGAREVLDQLRRRSRWLLIFDDVGSAEDLTDCWPSGCSGHVLVTSRHTVSEQLSPAVPVPVLNRSESVALLSGRSGLGEQGAIGEIAAELGDLPLALAQAGAYIRQTGMSPADYLATLRSEPAQLLNRGKASFYSRSLAATVGMAVEAAAATAATSSAVLSLCAFLAPQDIPLELLAAATQGKTGVLDRVDAIGALTRHALVTVDGDGAAVSMHRLAQNLVRDRLSAGEARQWCGEAMTVVGTAFPKKVHDPASWPTCGRLLPHVLEVAVHAERHDLDLARRADLLERATTYLRNRGELRLAASLLAVGGPGAETRPEDATALALLLRTRGRILVDLGKPVEALPELRRALDADRAASGERGVIVADDLRELANALQEIGRFAEAREFFEQAVSIRRDAYGEDDWRVAWSRRELGRVLRKLGDLDRARVELELSLAADRTNLGERHWGVAVIHRELARVYRDGGNFVQAMSHMSHAHDVLLEVYGRRHWIAAWMIRERACLLRDRGDLRRARRELETAAAVDAAALGEDDWRVGEDHRELAATLRLMGRLPEGEKHARHALAVHDTAYEGRHWRVAEDLRELGRILRRRGDLPAARATLDRALAIDTGLFAEEDWRVGEDLRELATTLRMMGDLSEAEGHIRRAIAVHEAALGPRHRCLASDHQELAMLLKEQGNDEVAACVAAQAEAFERESVRFGTAAIPPST</sequence>
<dbReference type="InterPro" id="IPR002182">
    <property type="entry name" value="NB-ARC"/>
</dbReference>
<dbReference type="SUPFAM" id="SSF48452">
    <property type="entry name" value="TPR-like"/>
    <property type="match status" value="3"/>
</dbReference>
<keyword evidence="2" id="KW-1133">Transmembrane helix</keyword>
<evidence type="ECO:0000256" key="2">
    <source>
        <dbReference type="SAM" id="Phobius"/>
    </source>
</evidence>
<dbReference type="RefSeq" id="WP_344944012.1">
    <property type="nucleotide sequence ID" value="NZ_BAAAZR010000014.1"/>
</dbReference>
<dbReference type="Pfam" id="PF13374">
    <property type="entry name" value="TPR_10"/>
    <property type="match status" value="1"/>
</dbReference>
<feature type="domain" description="NB-ARC" evidence="3">
    <location>
        <begin position="106"/>
        <end position="231"/>
    </location>
</feature>
<feature type="repeat" description="TPR" evidence="1">
    <location>
        <begin position="545"/>
        <end position="578"/>
    </location>
</feature>
<feature type="domain" description="DUF7779" evidence="4">
    <location>
        <begin position="332"/>
        <end position="407"/>
    </location>
</feature>
<dbReference type="InterPro" id="IPR053137">
    <property type="entry name" value="NLR-like"/>
</dbReference>
<dbReference type="InterPro" id="IPR027417">
    <property type="entry name" value="P-loop_NTPase"/>
</dbReference>
<dbReference type="NCBIfam" id="NF040586">
    <property type="entry name" value="FxSxx_TPR"/>
    <property type="match status" value="1"/>
</dbReference>
<keyword evidence="2" id="KW-0472">Membrane</keyword>
<dbReference type="PROSITE" id="PS50005">
    <property type="entry name" value="TPR"/>
    <property type="match status" value="1"/>
</dbReference>
<dbReference type="Pfam" id="PF00931">
    <property type="entry name" value="NB-ARC"/>
    <property type="match status" value="1"/>
</dbReference>
<dbReference type="Proteomes" id="UP001500888">
    <property type="component" value="Unassembled WGS sequence"/>
</dbReference>
<reference evidence="6" key="1">
    <citation type="journal article" date="2019" name="Int. J. Syst. Evol. Microbiol.">
        <title>The Global Catalogue of Microorganisms (GCM) 10K type strain sequencing project: providing services to taxonomists for standard genome sequencing and annotation.</title>
        <authorList>
            <consortium name="The Broad Institute Genomics Platform"/>
            <consortium name="The Broad Institute Genome Sequencing Center for Infectious Disease"/>
            <person name="Wu L."/>
            <person name="Ma J."/>
        </authorList>
    </citation>
    <scope>NUCLEOTIDE SEQUENCE [LARGE SCALE GENOMIC DNA]</scope>
    <source>
        <strain evidence="6">JCM 16908</strain>
    </source>
</reference>
<evidence type="ECO:0000313" key="5">
    <source>
        <dbReference type="EMBL" id="GAA3821378.1"/>
    </source>
</evidence>
<evidence type="ECO:0000259" key="4">
    <source>
        <dbReference type="Pfam" id="PF25000"/>
    </source>
</evidence>
<dbReference type="PANTHER" id="PTHR46082:SF6">
    <property type="entry name" value="AAA+ ATPASE DOMAIN-CONTAINING PROTEIN-RELATED"/>
    <property type="match status" value="1"/>
</dbReference>
<evidence type="ECO:0000313" key="6">
    <source>
        <dbReference type="Proteomes" id="UP001500888"/>
    </source>
</evidence>
<comment type="caution">
    <text evidence="5">The sequence shown here is derived from an EMBL/GenBank/DDBJ whole genome shotgun (WGS) entry which is preliminary data.</text>
</comment>
<dbReference type="InterPro" id="IPR019734">
    <property type="entry name" value="TPR_rpt"/>
</dbReference>
<gene>
    <name evidence="5" type="primary">fxsT_1</name>
    <name evidence="5" type="ORF">GCM10022226_47110</name>
</gene>
<dbReference type="PRINTS" id="PR00364">
    <property type="entry name" value="DISEASERSIST"/>
</dbReference>
<dbReference type="Gene3D" id="1.25.40.10">
    <property type="entry name" value="Tetratricopeptide repeat domain"/>
    <property type="match status" value="2"/>
</dbReference>
<dbReference type="Gene3D" id="3.40.50.300">
    <property type="entry name" value="P-loop containing nucleotide triphosphate hydrolases"/>
    <property type="match status" value="1"/>
</dbReference>
<name>A0ABP7ILF8_9ACTN</name>
<organism evidence="5 6">
    <name type="scientific">Sphaerisporangium flaviroseum</name>
    <dbReference type="NCBI Taxonomy" id="509199"/>
    <lineage>
        <taxon>Bacteria</taxon>
        <taxon>Bacillati</taxon>
        <taxon>Actinomycetota</taxon>
        <taxon>Actinomycetes</taxon>
        <taxon>Streptosporangiales</taxon>
        <taxon>Streptosporangiaceae</taxon>
        <taxon>Sphaerisporangium</taxon>
    </lineage>
</organism>
<dbReference type="InterPro" id="IPR011990">
    <property type="entry name" value="TPR-like_helical_dom_sf"/>
</dbReference>
<dbReference type="InterPro" id="IPR056681">
    <property type="entry name" value="DUF7779"/>
</dbReference>